<protein>
    <recommendedName>
        <fullName evidence="3">Integrase</fullName>
    </recommendedName>
</protein>
<dbReference type="EMBL" id="CYYK01000002">
    <property type="protein sequence ID" value="CUN64422.1"/>
    <property type="molecule type" value="Genomic_DNA"/>
</dbReference>
<evidence type="ECO:0000313" key="2">
    <source>
        <dbReference type="Proteomes" id="UP000095455"/>
    </source>
</evidence>
<dbReference type="Proteomes" id="UP000095455">
    <property type="component" value="Unassembled WGS sequence"/>
</dbReference>
<gene>
    <name evidence="1" type="ORF">ERS852380_00766</name>
</gene>
<accession>A0A8D9P0A7</accession>
<name>A0A8D9P0A7_PARDI</name>
<dbReference type="GO" id="GO:0003677">
    <property type="term" value="F:DNA binding"/>
    <property type="evidence" value="ECO:0007669"/>
    <property type="project" value="InterPro"/>
</dbReference>
<sequence length="45" mass="5230">MISELLGHKSIKTTQIYLRSFSLEKMTVVNKSCFENVYNYMPEVG</sequence>
<comment type="caution">
    <text evidence="1">The sequence shown here is derived from an EMBL/GenBank/DDBJ whole genome shotgun (WGS) entry which is preliminary data.</text>
</comment>
<proteinExistence type="predicted"/>
<evidence type="ECO:0008006" key="3">
    <source>
        <dbReference type="Google" id="ProtNLM"/>
    </source>
</evidence>
<dbReference type="InterPro" id="IPR011010">
    <property type="entry name" value="DNA_brk_join_enz"/>
</dbReference>
<organism evidence="1 2">
    <name type="scientific">Parabacteroides distasonis</name>
    <dbReference type="NCBI Taxonomy" id="823"/>
    <lineage>
        <taxon>Bacteria</taxon>
        <taxon>Pseudomonadati</taxon>
        <taxon>Bacteroidota</taxon>
        <taxon>Bacteroidia</taxon>
        <taxon>Bacteroidales</taxon>
        <taxon>Tannerellaceae</taxon>
        <taxon>Parabacteroides</taxon>
    </lineage>
</organism>
<reference evidence="1 2" key="1">
    <citation type="submission" date="2015-09" db="EMBL/GenBank/DDBJ databases">
        <authorList>
            <consortium name="Pathogen Informatics"/>
        </authorList>
    </citation>
    <scope>NUCLEOTIDE SEQUENCE [LARGE SCALE GENOMIC DNA]</scope>
    <source>
        <strain evidence="1 2">2789STDY5608822</strain>
    </source>
</reference>
<dbReference type="SUPFAM" id="SSF56349">
    <property type="entry name" value="DNA breaking-rejoining enzymes"/>
    <property type="match status" value="1"/>
</dbReference>
<evidence type="ECO:0000313" key="1">
    <source>
        <dbReference type="EMBL" id="CUN64422.1"/>
    </source>
</evidence>
<dbReference type="AlphaFoldDB" id="A0A8D9P0A7"/>